<dbReference type="Proteomes" id="UP000039046">
    <property type="component" value="Unassembled WGS sequence"/>
</dbReference>
<evidence type="ECO:0000256" key="2">
    <source>
        <dbReference type="ARBA" id="ARBA00022670"/>
    </source>
</evidence>
<dbReference type="PANTHER" id="PTHR11010">
    <property type="entry name" value="PROTEASE S28 PRO-X CARBOXYPEPTIDASE-RELATED"/>
    <property type="match status" value="1"/>
</dbReference>
<dbReference type="HOGENOM" id="CLU_023630_0_0_1"/>
<dbReference type="InterPro" id="IPR008758">
    <property type="entry name" value="Peptidase_S28"/>
</dbReference>
<organism evidence="7 8">
    <name type="scientific">[Torrubiella] hemipterigena</name>
    <dbReference type="NCBI Taxonomy" id="1531966"/>
    <lineage>
        <taxon>Eukaryota</taxon>
        <taxon>Fungi</taxon>
        <taxon>Dikarya</taxon>
        <taxon>Ascomycota</taxon>
        <taxon>Pezizomycotina</taxon>
        <taxon>Sordariomycetes</taxon>
        <taxon>Hypocreomycetidae</taxon>
        <taxon>Hypocreales</taxon>
        <taxon>Clavicipitaceae</taxon>
        <taxon>Clavicipitaceae incertae sedis</taxon>
        <taxon>'Torrubiella' clade</taxon>
    </lineage>
</organism>
<gene>
    <name evidence="7" type="ORF">VHEMI02377</name>
</gene>
<evidence type="ECO:0000256" key="5">
    <source>
        <dbReference type="ARBA" id="ARBA00023180"/>
    </source>
</evidence>
<dbReference type="OrthoDB" id="1735038at2759"/>
<evidence type="ECO:0000313" key="8">
    <source>
        <dbReference type="Proteomes" id="UP000039046"/>
    </source>
</evidence>
<evidence type="ECO:0000256" key="1">
    <source>
        <dbReference type="ARBA" id="ARBA00011079"/>
    </source>
</evidence>
<evidence type="ECO:0008006" key="9">
    <source>
        <dbReference type="Google" id="ProtNLM"/>
    </source>
</evidence>
<evidence type="ECO:0000256" key="4">
    <source>
        <dbReference type="ARBA" id="ARBA00022801"/>
    </source>
</evidence>
<sequence>MRSFIAAATALIAANSAVAIVPSNFHLNNFAFPDEESVPVKTVQQSTSAKAYNFAVPVDHFHNDTQYEPHSNGTFNMRYFLETSFYKPGGPVIVIASGETSAEDRVPYLTNGVGSLLAKATNGLVISLEHRYYGTSFPVSSVSDVKNYRFLTTEQAVADTAYFAKHVKFPGFENVDLTAPNTPWIIYGGSYAGAFAAFTRKLYPDAFWGAISSSGVTKAVYDYWEYNEAARLFAPGNCGGIMANLTYVVDTALFSGDDNKRGGIKELFGYNSGTSDGQFGDRIGHPGSALQGESWVKGEGSTQLPRYCNTITASTLQYSDLESQRSVAEQFVQDAGLTSDWATQLLNYAGLQRGSSRAMMKRAECSNSKTYDECLDATLKTRAAQISDGYSWFYQTCTEWGYYVSGSGAPENIRGLLSRAVTIEQAASGCDRAFGIYSPPNTDVINRLGGTEFSYPRVAIIDGKQDPWRAATPHKIGANTDRKSTTEEPFILIDYATHHWDEDDVPASQYGPGYPPKQIVDVHNQEVAFVKAWLQEFKQHKA</sequence>
<keyword evidence="3 6" id="KW-0732">Signal</keyword>
<dbReference type="AlphaFoldDB" id="A0A0A1SVL1"/>
<dbReference type="GO" id="GO:0006508">
    <property type="term" value="P:proteolysis"/>
    <property type="evidence" value="ECO:0007669"/>
    <property type="project" value="UniProtKB-KW"/>
</dbReference>
<comment type="similarity">
    <text evidence="1">Belongs to the peptidase S28 family.</text>
</comment>
<proteinExistence type="inferred from homology"/>
<keyword evidence="4" id="KW-0378">Hydrolase</keyword>
<keyword evidence="8" id="KW-1185">Reference proteome</keyword>
<accession>A0A0A1SVL1</accession>
<dbReference type="GO" id="GO:0008239">
    <property type="term" value="F:dipeptidyl-peptidase activity"/>
    <property type="evidence" value="ECO:0007669"/>
    <property type="project" value="TreeGrafter"/>
</dbReference>
<protein>
    <recommendedName>
        <fullName evidence="9">Serine carboxypeptidase S28</fullName>
    </recommendedName>
</protein>
<feature type="chain" id="PRO_5001989477" description="Serine carboxypeptidase S28" evidence="6">
    <location>
        <begin position="20"/>
        <end position="542"/>
    </location>
</feature>
<keyword evidence="2" id="KW-0645">Protease</keyword>
<dbReference type="GO" id="GO:0070008">
    <property type="term" value="F:serine-type exopeptidase activity"/>
    <property type="evidence" value="ECO:0007669"/>
    <property type="project" value="InterPro"/>
</dbReference>
<name>A0A0A1SVL1_9HYPO</name>
<evidence type="ECO:0000256" key="6">
    <source>
        <dbReference type="SAM" id="SignalP"/>
    </source>
</evidence>
<evidence type="ECO:0000313" key="7">
    <source>
        <dbReference type="EMBL" id="CEJ82306.1"/>
    </source>
</evidence>
<reference evidence="7 8" key="1">
    <citation type="journal article" date="2015" name="Genome Announc.">
        <title>Draft Genome Sequence and Gene Annotation of the Entomopathogenic Fungus Verticillium hemipterigenum.</title>
        <authorList>
            <person name="Horn F."/>
            <person name="Habel A."/>
            <person name="Scharf D.H."/>
            <person name="Dworschak J."/>
            <person name="Brakhage A.A."/>
            <person name="Guthke R."/>
            <person name="Hertweck C."/>
            <person name="Linde J."/>
        </authorList>
    </citation>
    <scope>NUCLEOTIDE SEQUENCE [LARGE SCALE GENOMIC DNA]</scope>
</reference>
<feature type="signal peptide" evidence="6">
    <location>
        <begin position="1"/>
        <end position="19"/>
    </location>
</feature>
<dbReference type="Pfam" id="PF05577">
    <property type="entry name" value="Peptidase_S28"/>
    <property type="match status" value="2"/>
</dbReference>
<dbReference type="EMBL" id="CDHN01000001">
    <property type="protein sequence ID" value="CEJ82306.1"/>
    <property type="molecule type" value="Genomic_DNA"/>
</dbReference>
<dbReference type="InterPro" id="IPR029058">
    <property type="entry name" value="AB_hydrolase_fold"/>
</dbReference>
<keyword evidence="5" id="KW-0325">Glycoprotein</keyword>
<dbReference type="PANTHER" id="PTHR11010:SF117">
    <property type="entry name" value="SERINE PROTEASE 16"/>
    <property type="match status" value="1"/>
</dbReference>
<dbReference type="MEROPS" id="S28.004"/>
<evidence type="ECO:0000256" key="3">
    <source>
        <dbReference type="ARBA" id="ARBA00022729"/>
    </source>
</evidence>
<dbReference type="Gene3D" id="3.40.50.1820">
    <property type="entry name" value="alpha/beta hydrolase"/>
    <property type="match status" value="2"/>
</dbReference>
<dbReference type="SUPFAM" id="SSF53474">
    <property type="entry name" value="alpha/beta-Hydrolases"/>
    <property type="match status" value="1"/>
</dbReference>